<dbReference type="EMBL" id="RJJE01000017">
    <property type="protein sequence ID" value="RNI27449.1"/>
    <property type="molecule type" value="Genomic_DNA"/>
</dbReference>
<evidence type="ECO:0000313" key="4">
    <source>
        <dbReference type="Proteomes" id="UP000271010"/>
    </source>
</evidence>
<dbReference type="AlphaFoldDB" id="A0A3M9MPK9"/>
<keyword evidence="4" id="KW-1185">Reference proteome</keyword>
<accession>A0A3M9MPK9</accession>
<dbReference type="InterPro" id="IPR001589">
    <property type="entry name" value="Actinin_actin-bd_CS"/>
</dbReference>
<organism evidence="3 4">
    <name type="scientific">Rufibacter immobilis</name>
    <dbReference type="NCBI Taxonomy" id="1348778"/>
    <lineage>
        <taxon>Bacteria</taxon>
        <taxon>Pseudomonadati</taxon>
        <taxon>Bacteroidota</taxon>
        <taxon>Cytophagia</taxon>
        <taxon>Cytophagales</taxon>
        <taxon>Hymenobacteraceae</taxon>
        <taxon>Rufibacter</taxon>
    </lineage>
</organism>
<dbReference type="Gene3D" id="2.60.120.1440">
    <property type="match status" value="1"/>
</dbReference>
<dbReference type="PIRSF" id="PIRSF018266">
    <property type="entry name" value="FecR"/>
    <property type="match status" value="1"/>
</dbReference>
<feature type="domain" description="Protein FecR C-terminal" evidence="2">
    <location>
        <begin position="280"/>
        <end position="342"/>
    </location>
</feature>
<dbReference type="InterPro" id="IPR006860">
    <property type="entry name" value="FecR"/>
</dbReference>
<dbReference type="PANTHER" id="PTHR30273">
    <property type="entry name" value="PERIPLASMIC SIGNAL SENSOR AND SIGMA FACTOR ACTIVATOR FECR-RELATED"/>
    <property type="match status" value="1"/>
</dbReference>
<dbReference type="InterPro" id="IPR032508">
    <property type="entry name" value="FecR_C"/>
</dbReference>
<name>A0A3M9MPK9_9BACT</name>
<dbReference type="Pfam" id="PF16344">
    <property type="entry name" value="FecR_C"/>
    <property type="match status" value="1"/>
</dbReference>
<gene>
    <name evidence="3" type="ORF">EFA69_15060</name>
</gene>
<evidence type="ECO:0000313" key="3">
    <source>
        <dbReference type="EMBL" id="RNI27449.1"/>
    </source>
</evidence>
<dbReference type="Gene3D" id="3.55.50.30">
    <property type="match status" value="1"/>
</dbReference>
<dbReference type="Proteomes" id="UP000271010">
    <property type="component" value="Unassembled WGS sequence"/>
</dbReference>
<dbReference type="PANTHER" id="PTHR30273:SF2">
    <property type="entry name" value="PROTEIN FECR"/>
    <property type="match status" value="1"/>
</dbReference>
<comment type="caution">
    <text evidence="3">The sequence shown here is derived from an EMBL/GenBank/DDBJ whole genome shotgun (WGS) entry which is preliminary data.</text>
</comment>
<dbReference type="Pfam" id="PF04773">
    <property type="entry name" value="FecR"/>
    <property type="match status" value="1"/>
</dbReference>
<dbReference type="GO" id="GO:0016989">
    <property type="term" value="F:sigma factor antagonist activity"/>
    <property type="evidence" value="ECO:0007669"/>
    <property type="project" value="TreeGrafter"/>
</dbReference>
<evidence type="ECO:0000259" key="2">
    <source>
        <dbReference type="Pfam" id="PF16344"/>
    </source>
</evidence>
<dbReference type="OrthoDB" id="1452822at2"/>
<dbReference type="InterPro" id="IPR012373">
    <property type="entry name" value="Ferrdict_sens_TM"/>
</dbReference>
<dbReference type="PROSITE" id="PS00019">
    <property type="entry name" value="ACTININ_1"/>
    <property type="match status" value="1"/>
</dbReference>
<reference evidence="3 4" key="1">
    <citation type="submission" date="2018-11" db="EMBL/GenBank/DDBJ databases">
        <title>Rufibacter latericius sp. nov., isolated from water in Baiyang Lake.</title>
        <authorList>
            <person name="Yang Y."/>
        </authorList>
    </citation>
    <scope>NUCLEOTIDE SEQUENCE [LARGE SCALE GENOMIC DNA]</scope>
    <source>
        <strain evidence="3 4">MCC P1</strain>
    </source>
</reference>
<protein>
    <submittedName>
        <fullName evidence="3">DUF4974 domain-containing protein</fullName>
    </submittedName>
</protein>
<feature type="domain" description="FecR protein" evidence="1">
    <location>
        <begin position="143"/>
        <end position="237"/>
    </location>
</feature>
<proteinExistence type="predicted"/>
<dbReference type="RefSeq" id="WP_123133917.1">
    <property type="nucleotide sequence ID" value="NZ_RJJE01000017.1"/>
</dbReference>
<sequence length="353" mass="38561">MTKPILETHEGPEWVLMAKALRGELSDSEQQTFTAWLNENDSHSQQWANALEVWDEVGEEQNHTFEPNVEAAWSKFCAKAEITPTSKVIPIHQANTAATEPAPQEASHFPWNTLYKYAAAFVLAAGLAWLGYLQFNSSPAWTQIATAAGERHLIYLPDSSQVTLNENSTLRYQTAFRGSERKVELIGEGFFEVRKNPAQPFVIKSGNAQTTVLGTSFNVKAPKGTSDVSVAVVTGKVAFASLQNQKQVILTPGFTGVLAADGSLGKEQTQRTAQPDWQALVFQNTSISEVAKQLGEYFNVSIQVPNKGVQQCTFTGTFANPELKEILSILEISSDLKVKAEAGSYTLEGTGCN</sequence>
<evidence type="ECO:0000259" key="1">
    <source>
        <dbReference type="Pfam" id="PF04773"/>
    </source>
</evidence>